<dbReference type="InParanoid" id="A0A0C3JNB7"/>
<accession>A0A0C3JNB7</accession>
<evidence type="ECO:0000256" key="1">
    <source>
        <dbReference type="SAM" id="Coils"/>
    </source>
</evidence>
<name>A0A0C3JNB7_PISTI</name>
<organism evidence="2 3">
    <name type="scientific">Pisolithus tinctorius Marx 270</name>
    <dbReference type="NCBI Taxonomy" id="870435"/>
    <lineage>
        <taxon>Eukaryota</taxon>
        <taxon>Fungi</taxon>
        <taxon>Dikarya</taxon>
        <taxon>Basidiomycota</taxon>
        <taxon>Agaricomycotina</taxon>
        <taxon>Agaricomycetes</taxon>
        <taxon>Agaricomycetidae</taxon>
        <taxon>Boletales</taxon>
        <taxon>Sclerodermatineae</taxon>
        <taxon>Pisolithaceae</taxon>
        <taxon>Pisolithus</taxon>
    </lineage>
</organism>
<keyword evidence="1" id="KW-0175">Coiled coil</keyword>
<feature type="coiled-coil region" evidence="1">
    <location>
        <begin position="32"/>
        <end position="78"/>
    </location>
</feature>
<dbReference type="EMBL" id="KN832009">
    <property type="protein sequence ID" value="KIN99006.1"/>
    <property type="molecule type" value="Genomic_DNA"/>
</dbReference>
<sequence>MSICQSRTLYDQDFFPNLTQVMSVKLQAAWLAEEAQLEVERQEQALPEEERARQEAEVHRVEDTCKAEEARKAEESQQADAWSQGASQAIDKGKRKANVMSPHADNEKVEVLTGLSKKTSVGKVTSEESEAGPITGEQMECLIRAVEHVTNNMASQAMAQKEVSRNFYQFTQSYETYVKEHFKFLALDMQPTLPVLVNL</sequence>
<protein>
    <submittedName>
        <fullName evidence="2">Uncharacterized protein</fullName>
    </submittedName>
</protein>
<evidence type="ECO:0000313" key="3">
    <source>
        <dbReference type="Proteomes" id="UP000054217"/>
    </source>
</evidence>
<dbReference type="AlphaFoldDB" id="A0A0C3JNB7"/>
<keyword evidence="3" id="KW-1185">Reference proteome</keyword>
<evidence type="ECO:0000313" key="2">
    <source>
        <dbReference type="EMBL" id="KIN99006.1"/>
    </source>
</evidence>
<gene>
    <name evidence="2" type="ORF">M404DRAFT_30810</name>
</gene>
<reference evidence="2 3" key="1">
    <citation type="submission" date="2014-04" db="EMBL/GenBank/DDBJ databases">
        <authorList>
            <consortium name="DOE Joint Genome Institute"/>
            <person name="Kuo A."/>
            <person name="Kohler A."/>
            <person name="Costa M.D."/>
            <person name="Nagy L.G."/>
            <person name="Floudas D."/>
            <person name="Copeland A."/>
            <person name="Barry K.W."/>
            <person name="Cichocki N."/>
            <person name="Veneault-Fourrey C."/>
            <person name="LaButti K."/>
            <person name="Lindquist E.A."/>
            <person name="Lipzen A."/>
            <person name="Lundell T."/>
            <person name="Morin E."/>
            <person name="Murat C."/>
            <person name="Sun H."/>
            <person name="Tunlid A."/>
            <person name="Henrissat B."/>
            <person name="Grigoriev I.V."/>
            <person name="Hibbett D.S."/>
            <person name="Martin F."/>
            <person name="Nordberg H.P."/>
            <person name="Cantor M.N."/>
            <person name="Hua S.X."/>
        </authorList>
    </citation>
    <scope>NUCLEOTIDE SEQUENCE [LARGE SCALE GENOMIC DNA]</scope>
    <source>
        <strain evidence="2 3">Marx 270</strain>
    </source>
</reference>
<dbReference type="Proteomes" id="UP000054217">
    <property type="component" value="Unassembled WGS sequence"/>
</dbReference>
<reference evidence="3" key="2">
    <citation type="submission" date="2015-01" db="EMBL/GenBank/DDBJ databases">
        <title>Evolutionary Origins and Diversification of the Mycorrhizal Mutualists.</title>
        <authorList>
            <consortium name="DOE Joint Genome Institute"/>
            <consortium name="Mycorrhizal Genomics Consortium"/>
            <person name="Kohler A."/>
            <person name="Kuo A."/>
            <person name="Nagy L.G."/>
            <person name="Floudas D."/>
            <person name="Copeland A."/>
            <person name="Barry K.W."/>
            <person name="Cichocki N."/>
            <person name="Veneault-Fourrey C."/>
            <person name="LaButti K."/>
            <person name="Lindquist E.A."/>
            <person name="Lipzen A."/>
            <person name="Lundell T."/>
            <person name="Morin E."/>
            <person name="Murat C."/>
            <person name="Riley R."/>
            <person name="Ohm R."/>
            <person name="Sun H."/>
            <person name="Tunlid A."/>
            <person name="Henrissat B."/>
            <person name="Grigoriev I.V."/>
            <person name="Hibbett D.S."/>
            <person name="Martin F."/>
        </authorList>
    </citation>
    <scope>NUCLEOTIDE SEQUENCE [LARGE SCALE GENOMIC DNA]</scope>
    <source>
        <strain evidence="3">Marx 270</strain>
    </source>
</reference>
<proteinExistence type="predicted"/>
<dbReference type="HOGENOM" id="CLU_1372706_0_0_1"/>